<name>A0ABN2MWK4_9MICO</name>
<reference evidence="3 4" key="1">
    <citation type="journal article" date="2019" name="Int. J. Syst. Evol. Microbiol.">
        <title>The Global Catalogue of Microorganisms (GCM) 10K type strain sequencing project: providing services to taxonomists for standard genome sequencing and annotation.</title>
        <authorList>
            <consortium name="The Broad Institute Genomics Platform"/>
            <consortium name="The Broad Institute Genome Sequencing Center for Infectious Disease"/>
            <person name="Wu L."/>
            <person name="Ma J."/>
        </authorList>
    </citation>
    <scope>NUCLEOTIDE SEQUENCE [LARGE SCALE GENOMIC DNA]</scope>
    <source>
        <strain evidence="3 4">JCM 14323</strain>
    </source>
</reference>
<accession>A0ABN2MWK4</accession>
<organism evidence="3 4">
    <name type="scientific">Agromyces salentinus</name>
    <dbReference type="NCBI Taxonomy" id="269421"/>
    <lineage>
        <taxon>Bacteria</taxon>
        <taxon>Bacillati</taxon>
        <taxon>Actinomycetota</taxon>
        <taxon>Actinomycetes</taxon>
        <taxon>Micrococcales</taxon>
        <taxon>Microbacteriaceae</taxon>
        <taxon>Agromyces</taxon>
    </lineage>
</organism>
<evidence type="ECO:0000256" key="1">
    <source>
        <dbReference type="SAM" id="Phobius"/>
    </source>
</evidence>
<dbReference type="Pfam" id="PF14067">
    <property type="entry name" value="LssY_C"/>
    <property type="match status" value="1"/>
</dbReference>
<sequence length="302" mass="32887">MSGEGSGAIGAEAPPAPRPRRFSVNAVLDGFFFVYAGIAAVWLAWLVFTESFAFGWWGIAFFVAFWVLLAYLVLPRLHRILTTIYVPDYFIGRARTSDGLLGDPVNLAVDGSAEALHAAMLRAGWTRADEITLRTSGRIITSTLTRRSYDEAPVSPLFLFGRQQDAAYQQEVEGNPARRHHVRFWRTPDGWLLPGGRRVDWLAAGTFDRAVGFSLFTLQVTHKIDADTDVERDHIVATVLAANPEARVEVLRDFATGYHSRNGGGDSISTDGDLPVLELDAVPDAAAPPLGAAAAPPVKEPS</sequence>
<evidence type="ECO:0000259" key="2">
    <source>
        <dbReference type="Pfam" id="PF14067"/>
    </source>
</evidence>
<feature type="domain" description="LssY-like C-terminal" evidence="2">
    <location>
        <begin position="84"/>
        <end position="274"/>
    </location>
</feature>
<keyword evidence="1" id="KW-0472">Membrane</keyword>
<keyword evidence="4" id="KW-1185">Reference proteome</keyword>
<feature type="transmembrane region" description="Helical" evidence="1">
    <location>
        <begin position="54"/>
        <end position="74"/>
    </location>
</feature>
<comment type="caution">
    <text evidence="3">The sequence shown here is derived from an EMBL/GenBank/DDBJ whole genome shotgun (WGS) entry which is preliminary data.</text>
</comment>
<dbReference type="RefSeq" id="WP_157426916.1">
    <property type="nucleotide sequence ID" value="NZ_BAAANK010000007.1"/>
</dbReference>
<dbReference type="Proteomes" id="UP001501746">
    <property type="component" value="Unassembled WGS sequence"/>
</dbReference>
<keyword evidence="1" id="KW-1133">Transmembrane helix</keyword>
<dbReference type="EMBL" id="BAAANK010000007">
    <property type="protein sequence ID" value="GAA1839868.1"/>
    <property type="molecule type" value="Genomic_DNA"/>
</dbReference>
<dbReference type="InterPro" id="IPR025902">
    <property type="entry name" value="LssY-like-C_dom"/>
</dbReference>
<evidence type="ECO:0000313" key="3">
    <source>
        <dbReference type="EMBL" id="GAA1839868.1"/>
    </source>
</evidence>
<keyword evidence="1" id="KW-0812">Transmembrane</keyword>
<gene>
    <name evidence="3" type="ORF">GCM10009750_27300</name>
</gene>
<feature type="transmembrane region" description="Helical" evidence="1">
    <location>
        <begin position="26"/>
        <end position="48"/>
    </location>
</feature>
<proteinExistence type="predicted"/>
<protein>
    <recommendedName>
        <fullName evidence="2">LssY-like C-terminal domain-containing protein</fullName>
    </recommendedName>
</protein>
<evidence type="ECO:0000313" key="4">
    <source>
        <dbReference type="Proteomes" id="UP001501746"/>
    </source>
</evidence>